<feature type="transmembrane region" description="Helical" evidence="5">
    <location>
        <begin position="349"/>
        <end position="369"/>
    </location>
</feature>
<keyword evidence="4 5" id="KW-0472">Membrane</keyword>
<organism evidence="6">
    <name type="scientific">marine metagenome</name>
    <dbReference type="NCBI Taxonomy" id="408172"/>
    <lineage>
        <taxon>unclassified sequences</taxon>
        <taxon>metagenomes</taxon>
        <taxon>ecological metagenomes</taxon>
    </lineage>
</organism>
<dbReference type="AlphaFoldDB" id="A0A382CFU9"/>
<dbReference type="GO" id="GO:0034755">
    <property type="term" value="P:iron ion transmembrane transport"/>
    <property type="evidence" value="ECO:0007669"/>
    <property type="project" value="TreeGrafter"/>
</dbReference>
<dbReference type="GO" id="GO:0015086">
    <property type="term" value="F:cadmium ion transmembrane transporter activity"/>
    <property type="evidence" value="ECO:0007669"/>
    <property type="project" value="TreeGrafter"/>
</dbReference>
<feature type="transmembrane region" description="Helical" evidence="5">
    <location>
        <begin position="411"/>
        <end position="429"/>
    </location>
</feature>
<evidence type="ECO:0000313" key="6">
    <source>
        <dbReference type="EMBL" id="SVB24965.1"/>
    </source>
</evidence>
<evidence type="ECO:0000256" key="3">
    <source>
        <dbReference type="ARBA" id="ARBA00022989"/>
    </source>
</evidence>
<feature type="transmembrane region" description="Helical" evidence="5">
    <location>
        <begin position="43"/>
        <end position="61"/>
    </location>
</feature>
<accession>A0A382CFU9</accession>
<dbReference type="NCBIfam" id="NF037982">
    <property type="entry name" value="Nramp_1"/>
    <property type="match status" value="1"/>
</dbReference>
<feature type="transmembrane region" description="Helical" evidence="5">
    <location>
        <begin position="12"/>
        <end position="31"/>
    </location>
</feature>
<evidence type="ECO:0000256" key="1">
    <source>
        <dbReference type="ARBA" id="ARBA00004141"/>
    </source>
</evidence>
<dbReference type="InterPro" id="IPR001046">
    <property type="entry name" value="NRAMP_fam"/>
</dbReference>
<dbReference type="Pfam" id="PF01566">
    <property type="entry name" value="Nramp"/>
    <property type="match status" value="1"/>
</dbReference>
<comment type="subcellular location">
    <subcellularLocation>
        <location evidence="1">Membrane</location>
        <topology evidence="1">Multi-pass membrane protein</topology>
    </subcellularLocation>
</comment>
<dbReference type="GO" id="GO:0005384">
    <property type="term" value="F:manganese ion transmembrane transporter activity"/>
    <property type="evidence" value="ECO:0007669"/>
    <property type="project" value="TreeGrafter"/>
</dbReference>
<dbReference type="PANTHER" id="PTHR11706:SF3">
    <property type="entry name" value="METAL ION TRANSPORT PROTEIN"/>
    <property type="match status" value="1"/>
</dbReference>
<gene>
    <name evidence="6" type="ORF">METZ01_LOCUS177819</name>
</gene>
<reference evidence="6" key="1">
    <citation type="submission" date="2018-05" db="EMBL/GenBank/DDBJ databases">
        <authorList>
            <person name="Lanie J.A."/>
            <person name="Ng W.-L."/>
            <person name="Kazmierczak K.M."/>
            <person name="Andrzejewski T.M."/>
            <person name="Davidsen T.M."/>
            <person name="Wayne K.J."/>
            <person name="Tettelin H."/>
            <person name="Glass J.I."/>
            <person name="Rusch D."/>
            <person name="Podicherti R."/>
            <person name="Tsui H.-C.T."/>
            <person name="Winkler M.E."/>
        </authorList>
    </citation>
    <scope>NUCLEOTIDE SEQUENCE</scope>
</reference>
<evidence type="ECO:0000256" key="5">
    <source>
        <dbReference type="SAM" id="Phobius"/>
    </source>
</evidence>
<dbReference type="PANTHER" id="PTHR11706">
    <property type="entry name" value="SOLUTE CARRIER PROTEIN FAMILY 11 MEMBER"/>
    <property type="match status" value="1"/>
</dbReference>
<feature type="transmembrane region" description="Helical" evidence="5">
    <location>
        <begin position="253"/>
        <end position="276"/>
    </location>
</feature>
<feature type="transmembrane region" description="Helical" evidence="5">
    <location>
        <begin position="94"/>
        <end position="120"/>
    </location>
</feature>
<proteinExistence type="predicted"/>
<feature type="transmembrane region" description="Helical" evidence="5">
    <location>
        <begin position="152"/>
        <end position="174"/>
    </location>
</feature>
<dbReference type="EMBL" id="UINC01034315">
    <property type="protein sequence ID" value="SVB24965.1"/>
    <property type="molecule type" value="Genomic_DNA"/>
</dbReference>
<feature type="transmembrane region" description="Helical" evidence="5">
    <location>
        <begin position="303"/>
        <end position="328"/>
    </location>
</feature>
<feature type="transmembrane region" description="Helical" evidence="5">
    <location>
        <begin position="196"/>
        <end position="218"/>
    </location>
</feature>
<feature type="transmembrane region" description="Helical" evidence="5">
    <location>
        <begin position="126"/>
        <end position="145"/>
    </location>
</feature>
<protein>
    <recommendedName>
        <fullName evidence="7">Amino acid transporter transmembrane domain-containing protein</fullName>
    </recommendedName>
</protein>
<evidence type="ECO:0008006" key="7">
    <source>
        <dbReference type="Google" id="ProtNLM"/>
    </source>
</evidence>
<evidence type="ECO:0000256" key="2">
    <source>
        <dbReference type="ARBA" id="ARBA00022692"/>
    </source>
</evidence>
<feature type="transmembrane region" description="Helical" evidence="5">
    <location>
        <begin position="375"/>
        <end position="399"/>
    </location>
</feature>
<evidence type="ECO:0000256" key="4">
    <source>
        <dbReference type="ARBA" id="ARBA00023136"/>
    </source>
</evidence>
<keyword evidence="2 5" id="KW-0812">Transmembrane</keyword>
<sequence length="465" mass="51041">METKPAPTTLKGILRHLGPGLIITATIVGSGELIATPKLASEVGFTMLWFIILGCLIKVFVQVELGRYTVTHGRTTLEAMDSVPGPRLRVSWMVWFWVVMYIGSAMQIAGMMGGIASLIVNEESGWHIALIALVALVCIALLLSGRYRLVEAVCIGMVALFTIFTLVALVSLQFTEHAIKGSDVLSGLEFSLPDDFTTAFGAFAIIGVGTSELIYYPYWCLEKGYARFTGKNDNTVGWLDRALGWLNVMRWDAWVSCVIYTGATVAFYLLGAATLFGKTVEDKDVIPTLSSMYEGAFPEWGRIVFSVGCFCVLFSTVFGATAANARLFADALSVFKVREYDTEASRHRMVKAGCVVLLTLSFLIFVMFGNKPVTLVFMGAFAQGALLPFLALAAIYFMLTRVDRRLQPGRVWKGFLVLAAACMIFIGTYKAAEVVGNLFARKPSAMEQWLGFRYTQDGDADRTNQ</sequence>
<keyword evidence="3 5" id="KW-1133">Transmembrane helix</keyword>
<dbReference type="GO" id="GO:0005886">
    <property type="term" value="C:plasma membrane"/>
    <property type="evidence" value="ECO:0007669"/>
    <property type="project" value="TreeGrafter"/>
</dbReference>
<name>A0A382CFU9_9ZZZZ</name>